<organism evidence="2 3">
    <name type="scientific">Adiantum capillus-veneris</name>
    <name type="common">Maidenhair fern</name>
    <dbReference type="NCBI Taxonomy" id="13818"/>
    <lineage>
        <taxon>Eukaryota</taxon>
        <taxon>Viridiplantae</taxon>
        <taxon>Streptophyta</taxon>
        <taxon>Embryophyta</taxon>
        <taxon>Tracheophyta</taxon>
        <taxon>Polypodiopsida</taxon>
        <taxon>Polypodiidae</taxon>
        <taxon>Polypodiales</taxon>
        <taxon>Pteridineae</taxon>
        <taxon>Pteridaceae</taxon>
        <taxon>Vittarioideae</taxon>
        <taxon>Adiantum</taxon>
    </lineage>
</organism>
<reference evidence="2" key="1">
    <citation type="submission" date="2021-01" db="EMBL/GenBank/DDBJ databases">
        <title>Adiantum capillus-veneris genome.</title>
        <authorList>
            <person name="Fang Y."/>
            <person name="Liao Q."/>
        </authorList>
    </citation>
    <scope>NUCLEOTIDE SEQUENCE</scope>
    <source>
        <strain evidence="2">H3</strain>
        <tissue evidence="2">Leaf</tissue>
    </source>
</reference>
<protein>
    <submittedName>
        <fullName evidence="2">Uncharacterized protein</fullName>
    </submittedName>
</protein>
<dbReference type="OrthoDB" id="1925468at2759"/>
<dbReference type="EMBL" id="JABFUD020000012">
    <property type="protein sequence ID" value="KAI5072969.1"/>
    <property type="molecule type" value="Genomic_DNA"/>
</dbReference>
<evidence type="ECO:0000313" key="3">
    <source>
        <dbReference type="Proteomes" id="UP000886520"/>
    </source>
</evidence>
<feature type="non-terminal residue" evidence="2">
    <location>
        <position position="1"/>
    </location>
</feature>
<dbReference type="AlphaFoldDB" id="A0A9D4ZEZ8"/>
<dbReference type="Proteomes" id="UP000886520">
    <property type="component" value="Chromosome 12"/>
</dbReference>
<proteinExistence type="predicted"/>
<sequence>NMPCTRLTKKPEKKALDKKTRHPSRNASPLSIYISKPTCHLRACSSLNTCIMSESFFQPPKIARQKFPSEGALSPPHAPKGALQSKRNLLHTGYTISSHQSEVTDWKTHTTILQKISYVEHFFPIHSIVL</sequence>
<name>A0A9D4ZEZ8_ADICA</name>
<feature type="region of interest" description="Disordered" evidence="1">
    <location>
        <begin position="1"/>
        <end position="29"/>
    </location>
</feature>
<gene>
    <name evidence="2" type="ORF">GOP47_0013075</name>
</gene>
<comment type="caution">
    <text evidence="2">The sequence shown here is derived from an EMBL/GenBank/DDBJ whole genome shotgun (WGS) entry which is preliminary data.</text>
</comment>
<evidence type="ECO:0000256" key="1">
    <source>
        <dbReference type="SAM" id="MobiDB-lite"/>
    </source>
</evidence>
<accession>A0A9D4ZEZ8</accession>
<evidence type="ECO:0000313" key="2">
    <source>
        <dbReference type="EMBL" id="KAI5072969.1"/>
    </source>
</evidence>
<feature type="compositionally biased region" description="Basic and acidic residues" evidence="1">
    <location>
        <begin position="9"/>
        <end position="18"/>
    </location>
</feature>
<keyword evidence="3" id="KW-1185">Reference proteome</keyword>